<protein>
    <recommendedName>
        <fullName evidence="4">PrgI family protein</fullName>
    </recommendedName>
</protein>
<keyword evidence="1" id="KW-0812">Transmembrane</keyword>
<keyword evidence="1" id="KW-0472">Membrane</keyword>
<organism evidence="2 3">
    <name type="scientific">Corynebacterium uropygiale</name>
    <dbReference type="NCBI Taxonomy" id="1775911"/>
    <lineage>
        <taxon>Bacteria</taxon>
        <taxon>Bacillati</taxon>
        <taxon>Actinomycetota</taxon>
        <taxon>Actinomycetes</taxon>
        <taxon>Mycobacteriales</taxon>
        <taxon>Corynebacteriaceae</taxon>
        <taxon>Corynebacterium</taxon>
    </lineage>
</organism>
<keyword evidence="1" id="KW-1133">Transmembrane helix</keyword>
<gene>
    <name evidence="2" type="ORF">L1O03_02890</name>
</gene>
<feature type="transmembrane region" description="Helical" evidence="1">
    <location>
        <begin position="20"/>
        <end position="40"/>
    </location>
</feature>
<dbReference type="NCBIfam" id="NF042935">
    <property type="entry name" value="SCO6880_fam"/>
    <property type="match status" value="1"/>
</dbReference>
<keyword evidence="3" id="KW-1185">Reference proteome</keyword>
<dbReference type="EMBL" id="JAKGSI010000001">
    <property type="protein sequence ID" value="MCF4006124.1"/>
    <property type="molecule type" value="Genomic_DNA"/>
</dbReference>
<evidence type="ECO:0008006" key="4">
    <source>
        <dbReference type="Google" id="ProtNLM"/>
    </source>
</evidence>
<accession>A0A9X1TZV0</accession>
<dbReference type="RefSeq" id="WP_236117899.1">
    <property type="nucleotide sequence ID" value="NZ_JAKGSI010000001.1"/>
</dbReference>
<dbReference type="AlphaFoldDB" id="A0A9X1TZV0"/>
<sequence length="494" mass="53685">MRQGEPLTYSGWQIPRSEGLFGLSTGATIGVIVGAVISIICFATGGPLFGAIITAVWVCCGAPLLIRVDGRSLYEITVTRWQFMRLKKKGLTKYISGPFSKVPGGHYMLPGVLATTRLHEYTSPGGRRFGIIHNPQKNEYTIVFRVWPQGDEAVDQDVTNRNIFQWGSYLAYLGSEGDIVGATAVVETVPSTGQRVRQEVASITSPSSPRLAQQIMAEAADIQATGRLETHARLALTFTATTNERRRHWQDQAVVIGQRLPALASNLQSAGLVVREMTKDEIVQVAARSYSPARAEEIEQAAFTQEGHGLGWEDAGPGSAEQTPTLYKHDGAVSTTWEMREPPRGSVTDKVLRSLLAPNPDLPRKRVALCYRPHSAAEAAKIVDDDYSDALQAVRGSRKATPSAQAMIRLASTEQATKEEARGHGVSRFGILLTITETDEAKIPNADAVLKSLSQQARIKIRRRYGSQQISFAAGLGLGVLIPEHVSTAGMMQL</sequence>
<proteinExistence type="predicted"/>
<evidence type="ECO:0000256" key="1">
    <source>
        <dbReference type="SAM" id="Phobius"/>
    </source>
</evidence>
<name>A0A9X1TZV0_9CORY</name>
<evidence type="ECO:0000313" key="3">
    <source>
        <dbReference type="Proteomes" id="UP001139336"/>
    </source>
</evidence>
<reference evidence="2" key="1">
    <citation type="submission" date="2022-01" db="EMBL/GenBank/DDBJ databases">
        <title>Corynebacterium sp. nov isolated from isolated from the feces of the greater white-fronted geese (Anser albifrons) at Poyang Lake, PR China.</title>
        <authorList>
            <person name="Liu Q."/>
        </authorList>
    </citation>
    <scope>NUCLEOTIDE SEQUENCE</scope>
    <source>
        <strain evidence="2">JCM 32435</strain>
    </source>
</reference>
<dbReference type="InterPro" id="IPR049978">
    <property type="entry name" value="SCO6880-like"/>
</dbReference>
<feature type="transmembrane region" description="Helical" evidence="1">
    <location>
        <begin position="46"/>
        <end position="66"/>
    </location>
</feature>
<dbReference type="Proteomes" id="UP001139336">
    <property type="component" value="Unassembled WGS sequence"/>
</dbReference>
<evidence type="ECO:0000313" key="2">
    <source>
        <dbReference type="EMBL" id="MCF4006124.1"/>
    </source>
</evidence>
<comment type="caution">
    <text evidence="2">The sequence shown here is derived from an EMBL/GenBank/DDBJ whole genome shotgun (WGS) entry which is preliminary data.</text>
</comment>